<reference evidence="1" key="1">
    <citation type="journal article" date="2014" name="Int. J. Syst. Evol. Microbiol.">
        <title>Complete genome sequence of Corynebacterium casei LMG S-19264T (=DSM 44701T), isolated from a smear-ripened cheese.</title>
        <authorList>
            <consortium name="US DOE Joint Genome Institute (JGI-PGF)"/>
            <person name="Walter F."/>
            <person name="Albersmeier A."/>
            <person name="Kalinowski J."/>
            <person name="Ruckert C."/>
        </authorList>
    </citation>
    <scope>NUCLEOTIDE SEQUENCE</scope>
    <source>
        <strain evidence="1">CGMCC 1.15760</strain>
    </source>
</reference>
<dbReference type="InterPro" id="IPR043038">
    <property type="entry name" value="VbhA_sf"/>
</dbReference>
<dbReference type="EMBL" id="BMJT01000003">
    <property type="protein sequence ID" value="GGG16839.1"/>
    <property type="molecule type" value="Genomic_DNA"/>
</dbReference>
<gene>
    <name evidence="1" type="ORF">GCM10007425_08980</name>
</gene>
<reference evidence="1" key="2">
    <citation type="submission" date="2020-09" db="EMBL/GenBank/DDBJ databases">
        <authorList>
            <person name="Sun Q."/>
            <person name="Zhou Y."/>
        </authorList>
    </citation>
    <scope>NUCLEOTIDE SEQUENCE</scope>
    <source>
        <strain evidence="1">CGMCC 1.15760</strain>
    </source>
</reference>
<name>A0A917G0L7_9BACI</name>
<dbReference type="AlphaFoldDB" id="A0A917G0L7"/>
<sequence>MTVTERNKRQQQIQFAVGMAALDGGKPTAFTQQLLDDYKEGRITSGQLKKAIIERYAKVQQ</sequence>
<keyword evidence="2" id="KW-1185">Reference proteome</keyword>
<protein>
    <recommendedName>
        <fullName evidence="3">Antitoxin VbhA domain-containing protein</fullName>
    </recommendedName>
</protein>
<accession>A0A917G0L7</accession>
<dbReference type="Gene3D" id="1.10.8.1050">
    <property type="entry name" value="Antitoxin VbhA-like"/>
    <property type="match status" value="1"/>
</dbReference>
<dbReference type="CDD" id="cd11586">
    <property type="entry name" value="VbhA_like"/>
    <property type="match status" value="1"/>
</dbReference>
<evidence type="ECO:0000313" key="1">
    <source>
        <dbReference type="EMBL" id="GGG16839.1"/>
    </source>
</evidence>
<dbReference type="Proteomes" id="UP000616608">
    <property type="component" value="Unassembled WGS sequence"/>
</dbReference>
<dbReference type="RefSeq" id="WP_188613837.1">
    <property type="nucleotide sequence ID" value="NZ_BMJT01000003.1"/>
</dbReference>
<comment type="caution">
    <text evidence="1">The sequence shown here is derived from an EMBL/GenBank/DDBJ whole genome shotgun (WGS) entry which is preliminary data.</text>
</comment>
<evidence type="ECO:0008006" key="3">
    <source>
        <dbReference type="Google" id="ProtNLM"/>
    </source>
</evidence>
<proteinExistence type="predicted"/>
<evidence type="ECO:0000313" key="2">
    <source>
        <dbReference type="Proteomes" id="UP000616608"/>
    </source>
</evidence>
<organism evidence="1 2">
    <name type="scientific">Lysinibacillus alkalisoli</name>
    <dbReference type="NCBI Taxonomy" id="1911548"/>
    <lineage>
        <taxon>Bacteria</taxon>
        <taxon>Bacillati</taxon>
        <taxon>Bacillota</taxon>
        <taxon>Bacilli</taxon>
        <taxon>Bacillales</taxon>
        <taxon>Bacillaceae</taxon>
        <taxon>Lysinibacillus</taxon>
    </lineage>
</organism>
<dbReference type="InterPro" id="IPR033788">
    <property type="entry name" value="VbhA-like"/>
</dbReference>